<dbReference type="EMBL" id="CDHK01000005">
    <property type="protein sequence ID" value="CEJ57514.1"/>
    <property type="molecule type" value="Genomic_DNA"/>
</dbReference>
<dbReference type="Proteomes" id="UP000042958">
    <property type="component" value="Unassembled WGS sequence"/>
</dbReference>
<accession>A0A0F7TLN7</accession>
<feature type="domain" description="Gfo/Idh/MocA-like oxidoreductase N-terminal" evidence="1">
    <location>
        <begin position="3"/>
        <end position="133"/>
    </location>
</feature>
<dbReference type="STRING" id="104259.A0A0F7TLN7"/>
<evidence type="ECO:0000259" key="2">
    <source>
        <dbReference type="Pfam" id="PF02894"/>
    </source>
</evidence>
<reference evidence="4" key="1">
    <citation type="journal article" date="2015" name="Genome Announc.">
        <title>Draft genome sequence of the fungus Penicillium brasilianum MG11.</title>
        <authorList>
            <person name="Horn F."/>
            <person name="Linde J."/>
            <person name="Mattern D.J."/>
            <person name="Walther G."/>
            <person name="Guthke R."/>
            <person name="Brakhage A.A."/>
            <person name="Valiante V."/>
        </authorList>
    </citation>
    <scope>NUCLEOTIDE SEQUENCE [LARGE SCALE GENOMIC DNA]</scope>
    <source>
        <strain evidence="4">MG11</strain>
    </source>
</reference>
<dbReference type="Pfam" id="PF01408">
    <property type="entry name" value="GFO_IDH_MocA"/>
    <property type="match status" value="1"/>
</dbReference>
<organism evidence="3 4">
    <name type="scientific">Penicillium brasilianum</name>
    <dbReference type="NCBI Taxonomy" id="104259"/>
    <lineage>
        <taxon>Eukaryota</taxon>
        <taxon>Fungi</taxon>
        <taxon>Dikarya</taxon>
        <taxon>Ascomycota</taxon>
        <taxon>Pezizomycotina</taxon>
        <taxon>Eurotiomycetes</taxon>
        <taxon>Eurotiomycetidae</taxon>
        <taxon>Eurotiales</taxon>
        <taxon>Aspergillaceae</taxon>
        <taxon>Penicillium</taxon>
    </lineage>
</organism>
<dbReference type="Gene3D" id="3.30.360.10">
    <property type="entry name" value="Dihydrodipicolinate Reductase, domain 2"/>
    <property type="match status" value="1"/>
</dbReference>
<dbReference type="PANTHER" id="PTHR42840:SF5">
    <property type="entry name" value="NAD(P)-BINDING ROSSMANN-FOLD SUPERFAMILY PROTEIN"/>
    <property type="match status" value="1"/>
</dbReference>
<dbReference type="GO" id="GO:0005737">
    <property type="term" value="C:cytoplasm"/>
    <property type="evidence" value="ECO:0007669"/>
    <property type="project" value="TreeGrafter"/>
</dbReference>
<protein>
    <recommendedName>
        <fullName evidence="5">Oxidoreductase</fullName>
    </recommendedName>
</protein>
<dbReference type="Gene3D" id="3.40.50.720">
    <property type="entry name" value="NAD(P)-binding Rossmann-like Domain"/>
    <property type="match status" value="1"/>
</dbReference>
<dbReference type="InterPro" id="IPR000683">
    <property type="entry name" value="Gfo/Idh/MocA-like_OxRdtase_N"/>
</dbReference>
<feature type="domain" description="Gfo/Idh/MocA-like oxidoreductase C-terminal" evidence="2">
    <location>
        <begin position="167"/>
        <end position="349"/>
    </location>
</feature>
<dbReference type="OrthoDB" id="64915at2759"/>
<evidence type="ECO:0000313" key="4">
    <source>
        <dbReference type="Proteomes" id="UP000042958"/>
    </source>
</evidence>
<sequence>MSFGIALLGAGVFAKREHLPAIKACQSFSLKAVYSRSQSSAESFVAVACEGEANEDVEAYFDSPSTPSKSLDNLLRRDDIVAVIVAVAIDVAPELIKKALAAGKHVLSEKPIAPDLNTARSLVNYSQQLKDVLWGVGENFRFWNSVHRAAEIIKDLDANLLTFSVTAYSFTDAKNPFYHSDWRQNPTFQGGYLLDGGVHFVAVLRILLAAIGRTIDSASAYTMSLQKDLPPVDTIHAILRTDNGRSGSYISSVGIEAKLGMEFEIVTDKGSITYLPFQKQILTKLKDQQEKGKWEDKTEPAPLMWGVKEEVAAFAESISAGRLDSKLSSSEALEDLRVVEAMLKSAEAEGQPIYLARDTV</sequence>
<dbReference type="GO" id="GO:0016491">
    <property type="term" value="F:oxidoreductase activity"/>
    <property type="evidence" value="ECO:0007669"/>
    <property type="project" value="TreeGrafter"/>
</dbReference>
<dbReference type="PANTHER" id="PTHR42840">
    <property type="entry name" value="NAD(P)-BINDING ROSSMANN-FOLD SUPERFAMILY PROTEIN-RELATED"/>
    <property type="match status" value="1"/>
</dbReference>
<dbReference type="Pfam" id="PF02894">
    <property type="entry name" value="GFO_IDH_MocA_C"/>
    <property type="match status" value="1"/>
</dbReference>
<dbReference type="SUPFAM" id="SSF51735">
    <property type="entry name" value="NAD(P)-binding Rossmann-fold domains"/>
    <property type="match status" value="1"/>
</dbReference>
<evidence type="ECO:0008006" key="5">
    <source>
        <dbReference type="Google" id="ProtNLM"/>
    </source>
</evidence>
<dbReference type="InterPro" id="IPR004104">
    <property type="entry name" value="Gfo/Idh/MocA-like_OxRdtase_C"/>
</dbReference>
<dbReference type="AlphaFoldDB" id="A0A0F7TLN7"/>
<evidence type="ECO:0000259" key="1">
    <source>
        <dbReference type="Pfam" id="PF01408"/>
    </source>
</evidence>
<proteinExistence type="predicted"/>
<dbReference type="InterPro" id="IPR036291">
    <property type="entry name" value="NAD(P)-bd_dom_sf"/>
</dbReference>
<dbReference type="SUPFAM" id="SSF55347">
    <property type="entry name" value="Glyceraldehyde-3-phosphate dehydrogenase-like, C-terminal domain"/>
    <property type="match status" value="1"/>
</dbReference>
<name>A0A0F7TLN7_PENBI</name>
<gene>
    <name evidence="3" type="ORF">PMG11_06205</name>
</gene>
<keyword evidence="4" id="KW-1185">Reference proteome</keyword>
<dbReference type="GO" id="GO:0000166">
    <property type="term" value="F:nucleotide binding"/>
    <property type="evidence" value="ECO:0007669"/>
    <property type="project" value="InterPro"/>
</dbReference>
<evidence type="ECO:0000313" key="3">
    <source>
        <dbReference type="EMBL" id="CEJ57514.1"/>
    </source>
</evidence>
<dbReference type="GO" id="GO:0006740">
    <property type="term" value="P:NADPH regeneration"/>
    <property type="evidence" value="ECO:0007669"/>
    <property type="project" value="TreeGrafter"/>
</dbReference>